<keyword evidence="2" id="KW-1185">Reference proteome</keyword>
<dbReference type="Proteomes" id="UP001470230">
    <property type="component" value="Unassembled WGS sequence"/>
</dbReference>
<name>A0ABR2JXI6_9EUKA</name>
<organism evidence="1 2">
    <name type="scientific">Tritrichomonas musculus</name>
    <dbReference type="NCBI Taxonomy" id="1915356"/>
    <lineage>
        <taxon>Eukaryota</taxon>
        <taxon>Metamonada</taxon>
        <taxon>Parabasalia</taxon>
        <taxon>Tritrichomonadida</taxon>
        <taxon>Tritrichomonadidae</taxon>
        <taxon>Tritrichomonas</taxon>
    </lineage>
</organism>
<proteinExistence type="predicted"/>
<gene>
    <name evidence="1" type="ORF">M9Y10_042669</name>
</gene>
<protein>
    <submittedName>
        <fullName evidence="1">Uncharacterized protein</fullName>
    </submittedName>
</protein>
<reference evidence="1 2" key="1">
    <citation type="submission" date="2024-04" db="EMBL/GenBank/DDBJ databases">
        <title>Tritrichomonas musculus Genome.</title>
        <authorList>
            <person name="Alves-Ferreira E."/>
            <person name="Grigg M."/>
            <person name="Lorenzi H."/>
            <person name="Galac M."/>
        </authorList>
    </citation>
    <scope>NUCLEOTIDE SEQUENCE [LARGE SCALE GENOMIC DNA]</scope>
    <source>
        <strain evidence="1 2">EAF2021</strain>
    </source>
</reference>
<evidence type="ECO:0000313" key="2">
    <source>
        <dbReference type="Proteomes" id="UP001470230"/>
    </source>
</evidence>
<accession>A0ABR2JXI6</accession>
<dbReference type="Gene3D" id="1.25.10.10">
    <property type="entry name" value="Leucine-rich Repeat Variant"/>
    <property type="match status" value="1"/>
</dbReference>
<evidence type="ECO:0000313" key="1">
    <source>
        <dbReference type="EMBL" id="KAK8883575.1"/>
    </source>
</evidence>
<sequence>MYNYKFQNQYIFANKTSNISEDDNKSNQEEINEEIGSILNELLLNLTNHNKEAKYYLNKISDIAGKYDICNHPLFISNSIYTMILTLFSPNVPFPIILSASSAISSFSYLFSSDSYIGSPFNIDNLYLILQPETISFIFNCIEEKCSKEISAFTLMLRKYCTVSRKFRDILISEITIESMCEIIKHGIQKNAEIGWVTCLISLLCDICLYPINNSQISSILELFDNFDLFSLTYDVNYIVIHTMRYIIENNDIKPINNINSNQNNNENQGSIHLLMKSKILTLFDPLLNQIKMKQKYNSDLDHQKYFNKIEDDICGVSLSVYFLTDKHVLIIPIKRFIDFLQNPEDSIVYNALTFFSVYAIESKENYDECNKNSFFSYLENCIQFRSAKIRIHAGHFVAEIIFKADDTLLSNLIYQHFFIPSFDLIQFGDTKLSIEMLHVMQLFIQFVMKKSDQNLASILNDVYNHSDIENILDDLLDLEVESDDQAGKDLYNAAYLTHSLFEEFFSTFHFINNENENNENEFHYLSFNENEDFNLFDDENSSSQDKYFMDTKPNKWT</sequence>
<dbReference type="InterPro" id="IPR016024">
    <property type="entry name" value="ARM-type_fold"/>
</dbReference>
<dbReference type="EMBL" id="JAPFFF010000008">
    <property type="protein sequence ID" value="KAK8883575.1"/>
    <property type="molecule type" value="Genomic_DNA"/>
</dbReference>
<dbReference type="InterPro" id="IPR011989">
    <property type="entry name" value="ARM-like"/>
</dbReference>
<dbReference type="SUPFAM" id="SSF48371">
    <property type="entry name" value="ARM repeat"/>
    <property type="match status" value="1"/>
</dbReference>
<comment type="caution">
    <text evidence="1">The sequence shown here is derived from an EMBL/GenBank/DDBJ whole genome shotgun (WGS) entry which is preliminary data.</text>
</comment>